<dbReference type="OrthoDB" id="3539327at2759"/>
<feature type="region of interest" description="Disordered" evidence="1">
    <location>
        <begin position="1"/>
        <end position="95"/>
    </location>
</feature>
<accession>A0A8H7T5I9</accession>
<protein>
    <submittedName>
        <fullName evidence="2">Uncharacterized protein</fullName>
    </submittedName>
</protein>
<keyword evidence="3" id="KW-1185">Reference proteome</keyword>
<reference evidence="2" key="1">
    <citation type="submission" date="2021-02" db="EMBL/GenBank/DDBJ databases">
        <title>Genome sequence Cadophora malorum strain M34.</title>
        <authorList>
            <person name="Stefanovic E."/>
            <person name="Vu D."/>
            <person name="Scully C."/>
            <person name="Dijksterhuis J."/>
            <person name="Roader J."/>
            <person name="Houbraken J."/>
        </authorList>
    </citation>
    <scope>NUCLEOTIDE SEQUENCE</scope>
    <source>
        <strain evidence="2">M34</strain>
    </source>
</reference>
<dbReference type="Proteomes" id="UP000664132">
    <property type="component" value="Unassembled WGS sequence"/>
</dbReference>
<organism evidence="2 3">
    <name type="scientific">Cadophora malorum</name>
    <dbReference type="NCBI Taxonomy" id="108018"/>
    <lineage>
        <taxon>Eukaryota</taxon>
        <taxon>Fungi</taxon>
        <taxon>Dikarya</taxon>
        <taxon>Ascomycota</taxon>
        <taxon>Pezizomycotina</taxon>
        <taxon>Leotiomycetes</taxon>
        <taxon>Helotiales</taxon>
        <taxon>Ploettnerulaceae</taxon>
        <taxon>Cadophora</taxon>
    </lineage>
</organism>
<feature type="compositionally biased region" description="Low complexity" evidence="1">
    <location>
        <begin position="86"/>
        <end position="95"/>
    </location>
</feature>
<comment type="caution">
    <text evidence="2">The sequence shown here is derived from an EMBL/GenBank/DDBJ whole genome shotgun (WGS) entry which is preliminary data.</text>
</comment>
<sequence>MKPSLTPLFQHSHHRFPPSLSTEYSQEPPSHLTTPETPSSTAYPSSNLSSTFQIPPSPKSKRHSISKSKSRFNPSNYTHTHTNYQKPSTTSKSTKYKSQNCLSLSLFPLNLNLNPFRIHSTTRPKPTWSSTQCQTWLTAILIDRCGRDKESARRTAQIVFQEGGYAAGPGLLLMSRET</sequence>
<feature type="compositionally biased region" description="Polar residues" evidence="1">
    <location>
        <begin position="19"/>
        <end position="53"/>
    </location>
</feature>
<name>A0A8H7T5I9_9HELO</name>
<gene>
    <name evidence="2" type="ORF">IFR04_013310</name>
</gene>
<feature type="non-terminal residue" evidence="2">
    <location>
        <position position="178"/>
    </location>
</feature>
<evidence type="ECO:0000313" key="3">
    <source>
        <dbReference type="Proteomes" id="UP000664132"/>
    </source>
</evidence>
<evidence type="ECO:0000313" key="2">
    <source>
        <dbReference type="EMBL" id="KAG4413527.1"/>
    </source>
</evidence>
<dbReference type="AlphaFoldDB" id="A0A8H7T5I9"/>
<dbReference type="EMBL" id="JAFJYH010000309">
    <property type="protein sequence ID" value="KAG4413527.1"/>
    <property type="molecule type" value="Genomic_DNA"/>
</dbReference>
<evidence type="ECO:0000256" key="1">
    <source>
        <dbReference type="SAM" id="MobiDB-lite"/>
    </source>
</evidence>
<proteinExistence type="predicted"/>
<feature type="compositionally biased region" description="Basic residues" evidence="1">
    <location>
        <begin position="59"/>
        <end position="70"/>
    </location>
</feature>
<feature type="compositionally biased region" description="Polar residues" evidence="1">
    <location>
        <begin position="72"/>
        <end position="85"/>
    </location>
</feature>